<accession>A0A511ZP44</accession>
<dbReference type="InterPro" id="IPR036412">
    <property type="entry name" value="HAD-like_sf"/>
</dbReference>
<dbReference type="Proteomes" id="UP000321558">
    <property type="component" value="Unassembled WGS sequence"/>
</dbReference>
<protein>
    <recommendedName>
        <fullName evidence="3">Haloacid dehalogenase</fullName>
    </recommendedName>
</protein>
<keyword evidence="2" id="KW-1185">Reference proteome</keyword>
<dbReference type="PROSITE" id="PS01229">
    <property type="entry name" value="COF_2"/>
    <property type="match status" value="1"/>
</dbReference>
<dbReference type="NCBIfam" id="TIGR01484">
    <property type="entry name" value="HAD-SF-IIB"/>
    <property type="match status" value="1"/>
</dbReference>
<evidence type="ECO:0008006" key="3">
    <source>
        <dbReference type="Google" id="ProtNLM"/>
    </source>
</evidence>
<evidence type="ECO:0000313" key="2">
    <source>
        <dbReference type="Proteomes" id="UP000321558"/>
    </source>
</evidence>
<dbReference type="GO" id="GO:0005829">
    <property type="term" value="C:cytosol"/>
    <property type="evidence" value="ECO:0007669"/>
    <property type="project" value="TreeGrafter"/>
</dbReference>
<dbReference type="Gene3D" id="3.40.50.1000">
    <property type="entry name" value="HAD superfamily/HAD-like"/>
    <property type="match status" value="1"/>
</dbReference>
<dbReference type="Pfam" id="PF08282">
    <property type="entry name" value="Hydrolase_3"/>
    <property type="match status" value="1"/>
</dbReference>
<organism evidence="1 2">
    <name type="scientific">Oceanobacillus sojae</name>
    <dbReference type="NCBI Taxonomy" id="582851"/>
    <lineage>
        <taxon>Bacteria</taxon>
        <taxon>Bacillati</taxon>
        <taxon>Bacillota</taxon>
        <taxon>Bacilli</taxon>
        <taxon>Bacillales</taxon>
        <taxon>Bacillaceae</taxon>
        <taxon>Oceanobacillus</taxon>
    </lineage>
</organism>
<gene>
    <name evidence="1" type="ORF">OSO01_39080</name>
</gene>
<dbReference type="GO" id="GO:0016791">
    <property type="term" value="F:phosphatase activity"/>
    <property type="evidence" value="ECO:0007669"/>
    <property type="project" value="TreeGrafter"/>
</dbReference>
<dbReference type="InterPro" id="IPR006379">
    <property type="entry name" value="HAD-SF_hydro_IIB"/>
</dbReference>
<sequence length="107" mass="11886">MIKQLEIELKGNFPHLSVYKLKGTYLEIMSGNASKSNAIKKLEKQFNITRQEVIALGDNFNDIDMLKYAGVGIAMGNASDEVKSAADEITLSNEEDGLKHALNKHFE</sequence>
<name>A0A511ZP44_9BACI</name>
<comment type="caution">
    <text evidence="1">The sequence shown here is derived from an EMBL/GenBank/DDBJ whole genome shotgun (WGS) entry which is preliminary data.</text>
</comment>
<dbReference type="SUPFAM" id="SSF56784">
    <property type="entry name" value="HAD-like"/>
    <property type="match status" value="1"/>
</dbReference>
<dbReference type="PRINTS" id="PR00119">
    <property type="entry name" value="CATATPASE"/>
</dbReference>
<dbReference type="GO" id="GO:0000287">
    <property type="term" value="F:magnesium ion binding"/>
    <property type="evidence" value="ECO:0007669"/>
    <property type="project" value="TreeGrafter"/>
</dbReference>
<evidence type="ECO:0000313" key="1">
    <source>
        <dbReference type="EMBL" id="GEN89169.1"/>
    </source>
</evidence>
<proteinExistence type="predicted"/>
<dbReference type="PANTHER" id="PTHR10000">
    <property type="entry name" value="PHOSPHOSERINE PHOSPHATASE"/>
    <property type="match status" value="1"/>
</dbReference>
<reference evidence="1 2" key="1">
    <citation type="submission" date="2019-07" db="EMBL/GenBank/DDBJ databases">
        <title>Whole genome shotgun sequence of Oceanobacillus sojae NBRC 105379.</title>
        <authorList>
            <person name="Hosoyama A."/>
            <person name="Uohara A."/>
            <person name="Ohji S."/>
            <person name="Ichikawa N."/>
        </authorList>
    </citation>
    <scope>NUCLEOTIDE SEQUENCE [LARGE SCALE GENOMIC DNA]</scope>
    <source>
        <strain evidence="1 2">NBRC 105379</strain>
    </source>
</reference>
<dbReference type="AlphaFoldDB" id="A0A511ZP44"/>
<dbReference type="EMBL" id="BJYM01000019">
    <property type="protein sequence ID" value="GEN89169.1"/>
    <property type="molecule type" value="Genomic_DNA"/>
</dbReference>
<dbReference type="PANTHER" id="PTHR10000:SF8">
    <property type="entry name" value="HAD SUPERFAMILY HYDROLASE-LIKE, TYPE 3"/>
    <property type="match status" value="1"/>
</dbReference>
<dbReference type="InterPro" id="IPR023214">
    <property type="entry name" value="HAD_sf"/>
</dbReference>